<dbReference type="AlphaFoldDB" id="A0A1V0BHJ7"/>
<evidence type="ECO:0000313" key="2">
    <source>
        <dbReference type="Proteomes" id="UP000242792"/>
    </source>
</evidence>
<dbReference type="GeneID" id="83040558"/>
<protein>
    <submittedName>
        <fullName evidence="1">Uncharacterized protein</fullName>
    </submittedName>
</protein>
<dbReference type="RefSeq" id="WP_054067867.1">
    <property type="nucleotide sequence ID" value="NZ_CP020121.1"/>
</dbReference>
<dbReference type="Proteomes" id="UP000242792">
    <property type="component" value="Chromosome"/>
</dbReference>
<proteinExistence type="predicted"/>
<name>A0A1V0BHJ7_9BURK</name>
<organism evidence="1 2">
    <name type="scientific">Comamonas kerstersii</name>
    <dbReference type="NCBI Taxonomy" id="225992"/>
    <lineage>
        <taxon>Bacteria</taxon>
        <taxon>Pseudomonadati</taxon>
        <taxon>Pseudomonadota</taxon>
        <taxon>Betaproteobacteria</taxon>
        <taxon>Burkholderiales</taxon>
        <taxon>Comamonadaceae</taxon>
        <taxon>Comamonas</taxon>
    </lineage>
</organism>
<evidence type="ECO:0000313" key="1">
    <source>
        <dbReference type="EMBL" id="AQZ99312.1"/>
    </source>
</evidence>
<reference evidence="1 2" key="1">
    <citation type="submission" date="2017-03" db="EMBL/GenBank/DDBJ databases">
        <title>Rapid Whole Genome Sequencing of Comamonas kerstersii Causing Continuous ambulatory Peritoneal Dialysis-Associated Peritonitis.</title>
        <authorList>
            <person name="Zheng B."/>
        </authorList>
    </citation>
    <scope>NUCLEOTIDE SEQUENCE [LARGE SCALE GENOMIC DNA]</scope>
    <source>
        <strain evidence="1 2">8943</strain>
    </source>
</reference>
<dbReference type="OrthoDB" id="10015379at2"/>
<dbReference type="EMBL" id="CP020121">
    <property type="protein sequence ID" value="AQZ99312.1"/>
    <property type="molecule type" value="Genomic_DNA"/>
</dbReference>
<accession>A0A1V0BHJ7</accession>
<sequence length="164" mass="17347">MTTKLKLIWAAVLAALLFGAGWVSNGWRLSGQIEAIKHSQTQVQLNNVTAVAHDLADTHGRFVDALQQFQTTQQANQLAQQDLNRVLLDLRGVTSGLHGDFAALPGRIERASQATLGQYAATCTAVFEAMAAGGSKLAEAGAGIAAKADGHAADVRLMQDAWPK</sequence>
<gene>
    <name evidence="1" type="ORF">B5M06_14695</name>
</gene>
<dbReference type="KEGG" id="cke:B5M06_14695"/>